<dbReference type="Proteomes" id="UP000198406">
    <property type="component" value="Unassembled WGS sequence"/>
</dbReference>
<evidence type="ECO:0000259" key="9">
    <source>
        <dbReference type="PROSITE" id="PS50011"/>
    </source>
</evidence>
<feature type="domain" description="Protein kinase" evidence="9">
    <location>
        <begin position="306"/>
        <end position="564"/>
    </location>
</feature>
<reference evidence="11 12" key="1">
    <citation type="journal article" date="2015" name="Plant Cell">
        <title>Oil accumulation by the oleaginous diatom Fistulifera solaris as revealed by the genome and transcriptome.</title>
        <authorList>
            <person name="Tanaka T."/>
            <person name="Maeda Y."/>
            <person name="Veluchamy A."/>
            <person name="Tanaka M."/>
            <person name="Abida H."/>
            <person name="Marechal E."/>
            <person name="Bowler C."/>
            <person name="Muto M."/>
            <person name="Sunaga Y."/>
            <person name="Tanaka M."/>
            <person name="Yoshino T."/>
            <person name="Taniguchi T."/>
            <person name="Fukuda Y."/>
            <person name="Nemoto M."/>
            <person name="Matsumoto M."/>
            <person name="Wong P.S."/>
            <person name="Aburatani S."/>
            <person name="Fujibuchi W."/>
        </authorList>
    </citation>
    <scope>NUCLEOTIDE SEQUENCE [LARGE SCALE GENOMIC DNA]</scope>
    <source>
        <strain evidence="11 12">JPCC DA0580</strain>
    </source>
</reference>
<dbReference type="Pfam" id="PF00069">
    <property type="entry name" value="Pkinase"/>
    <property type="match status" value="1"/>
</dbReference>
<evidence type="ECO:0000256" key="5">
    <source>
        <dbReference type="ARBA" id="ARBA00022741"/>
    </source>
</evidence>
<dbReference type="GO" id="GO:0004674">
    <property type="term" value="F:protein serine/threonine kinase activity"/>
    <property type="evidence" value="ECO:0007669"/>
    <property type="project" value="UniProtKB-KW"/>
</dbReference>
<feature type="domain" description="AGC-kinase C-terminal" evidence="10">
    <location>
        <begin position="565"/>
        <end position="638"/>
    </location>
</feature>
<comment type="caution">
    <text evidence="11">The sequence shown here is derived from an EMBL/GenBank/DDBJ whole genome shotgun (WGS) entry which is preliminary data.</text>
</comment>
<name>A0A1Z5K790_FISSO</name>
<dbReference type="OrthoDB" id="63267at2759"/>
<feature type="binding site" evidence="8">
    <location>
        <position position="335"/>
    </location>
    <ligand>
        <name>ATP</name>
        <dbReference type="ChEBI" id="CHEBI:30616"/>
    </ligand>
</feature>
<dbReference type="PROSITE" id="PS00108">
    <property type="entry name" value="PROTEIN_KINASE_ST"/>
    <property type="match status" value="1"/>
</dbReference>
<dbReference type="SUPFAM" id="SSF56112">
    <property type="entry name" value="Protein kinase-like (PK-like)"/>
    <property type="match status" value="1"/>
</dbReference>
<dbReference type="AlphaFoldDB" id="A0A1Z5K790"/>
<dbReference type="PROSITE" id="PS51285">
    <property type="entry name" value="AGC_KINASE_CTER"/>
    <property type="match status" value="1"/>
</dbReference>
<dbReference type="Gene3D" id="1.10.510.10">
    <property type="entry name" value="Transferase(Phosphotransferase) domain 1"/>
    <property type="match status" value="1"/>
</dbReference>
<organism evidence="11 12">
    <name type="scientific">Fistulifera solaris</name>
    <name type="common">Oleaginous diatom</name>
    <dbReference type="NCBI Taxonomy" id="1519565"/>
    <lineage>
        <taxon>Eukaryota</taxon>
        <taxon>Sar</taxon>
        <taxon>Stramenopiles</taxon>
        <taxon>Ochrophyta</taxon>
        <taxon>Bacillariophyta</taxon>
        <taxon>Bacillariophyceae</taxon>
        <taxon>Bacillariophycidae</taxon>
        <taxon>Naviculales</taxon>
        <taxon>Naviculaceae</taxon>
        <taxon>Fistulifera</taxon>
    </lineage>
</organism>
<dbReference type="PROSITE" id="PS51257">
    <property type="entry name" value="PROKAR_LIPOPROTEIN"/>
    <property type="match status" value="1"/>
</dbReference>
<dbReference type="GO" id="GO:0035091">
    <property type="term" value="F:phosphatidylinositol binding"/>
    <property type="evidence" value="ECO:0007669"/>
    <property type="project" value="InterPro"/>
</dbReference>
<evidence type="ECO:0000256" key="2">
    <source>
        <dbReference type="ARBA" id="ARBA00022527"/>
    </source>
</evidence>
<dbReference type="EC" id="2.7.11.1" evidence="11"/>
<evidence type="ECO:0000313" key="12">
    <source>
        <dbReference type="Proteomes" id="UP000198406"/>
    </source>
</evidence>
<dbReference type="Pfam" id="PF00787">
    <property type="entry name" value="PX"/>
    <property type="match status" value="1"/>
</dbReference>
<dbReference type="Gene3D" id="3.30.1520.10">
    <property type="entry name" value="Phox-like domain"/>
    <property type="match status" value="1"/>
</dbReference>
<keyword evidence="7 8" id="KW-0067">ATP-binding</keyword>
<dbReference type="FunFam" id="3.30.200.20:FF:000537">
    <property type="entry name" value="Non-specific serine/threonine protein kinase"/>
    <property type="match status" value="1"/>
</dbReference>
<evidence type="ECO:0000256" key="7">
    <source>
        <dbReference type="ARBA" id="ARBA00022840"/>
    </source>
</evidence>
<dbReference type="InterPro" id="IPR017892">
    <property type="entry name" value="Pkinase_C"/>
</dbReference>
<evidence type="ECO:0000313" key="11">
    <source>
        <dbReference type="EMBL" id="GAX22089.1"/>
    </source>
</evidence>
<evidence type="ECO:0000259" key="10">
    <source>
        <dbReference type="PROSITE" id="PS51285"/>
    </source>
</evidence>
<dbReference type="InterPro" id="IPR000719">
    <property type="entry name" value="Prot_kinase_dom"/>
</dbReference>
<dbReference type="InterPro" id="IPR000961">
    <property type="entry name" value="AGC-kinase_C"/>
</dbReference>
<dbReference type="PROSITE" id="PS00107">
    <property type="entry name" value="PROTEIN_KINASE_ATP"/>
    <property type="match status" value="1"/>
</dbReference>
<keyword evidence="2" id="KW-0723">Serine/threonine-protein kinase</keyword>
<comment type="similarity">
    <text evidence="1">Belongs to the protein kinase superfamily. AGC Ser/Thr protein kinase family.</text>
</comment>
<evidence type="ECO:0000256" key="8">
    <source>
        <dbReference type="PROSITE-ProRule" id="PRU10141"/>
    </source>
</evidence>
<keyword evidence="3" id="KW-0597">Phosphoprotein</keyword>
<dbReference type="InterPro" id="IPR017441">
    <property type="entry name" value="Protein_kinase_ATP_BS"/>
</dbReference>
<accession>A0A1Z5K790</accession>
<keyword evidence="6 11" id="KW-0418">Kinase</keyword>
<dbReference type="InterPro" id="IPR036871">
    <property type="entry name" value="PX_dom_sf"/>
</dbReference>
<sequence length="643" mass="70612">MASPGKIQTDSSQQAQFAVMIVGCAPTTLGGGLVCAITVNQPVQSWTVFRSHDELRVLGETLSRFLPSLPPCPPSLSPGYDLNALMLARNELQEWLTNILMYPGVQESIEARNFLSQGANMIPPQYEGVAWTQFNPAPPQRVSPNGAHAGGGTTNLDDMEMDDMFMAGDDGDVADDDNFDEGDYIPSALERYKPTDEAITNAEEMELMDLAGEVEMVEDIGSLAQSLGASHLGRSLQLQAEIKHRTHDVNQNAQVPQGLKMGGIAIKGASGGIGGAIERAQSENAFSSNNAFNSKPIQSAPRLDSFKLIKVIGKGSFGKVFLVKENMTGQIYALKVLRKDNIIKRNQVEHTKTERSVLGYVRHPFIVGMNMAFQSKDKLYFVLDYCAGGELFFHLGKIGKFPEPRACFYAAEIILAISYVHSLDIIYRDLKPENVLLDAEGHIRLTDFGLSKEGISNSSSGANSFCGTPEYLAPEILNRQGHGRAVDWWSLGALLYEMLTSLPPFYCQDRHRLFEKIRHSELPYPPSLSRPAKSVLVGLLTKDPTKRLGSGPTDAEEIKSHEFFKDIDWNKLAAGEMTPPWKPTISGMLDTSQFDKEFTNMPILSPQNRGLHGFSATPVDNPFEGFTYTDRRLHGPGAAAGLH</sequence>
<dbReference type="SUPFAM" id="SSF64268">
    <property type="entry name" value="PX domain"/>
    <property type="match status" value="1"/>
</dbReference>
<dbReference type="Pfam" id="PF00433">
    <property type="entry name" value="Pkinase_C"/>
    <property type="match status" value="1"/>
</dbReference>
<dbReference type="GO" id="GO:0005524">
    <property type="term" value="F:ATP binding"/>
    <property type="evidence" value="ECO:0007669"/>
    <property type="project" value="UniProtKB-UniRule"/>
</dbReference>
<dbReference type="FunFam" id="1.10.510.10:FF:000008">
    <property type="entry name" value="Non-specific serine/threonine protein kinase"/>
    <property type="match status" value="1"/>
</dbReference>
<protein>
    <submittedName>
        <fullName evidence="11">RAC serine/threonine-protein kinase</fullName>
        <ecNumber evidence="11">2.7.11.1</ecNumber>
    </submittedName>
</protein>
<dbReference type="SMART" id="SM00220">
    <property type="entry name" value="S_TKc"/>
    <property type="match status" value="1"/>
</dbReference>
<proteinExistence type="inferred from homology"/>
<evidence type="ECO:0000256" key="4">
    <source>
        <dbReference type="ARBA" id="ARBA00022679"/>
    </source>
</evidence>
<gene>
    <name evidence="11" type="ORF">FisN_6Hh337</name>
</gene>
<keyword evidence="5 8" id="KW-0547">Nucleotide-binding</keyword>
<dbReference type="InParanoid" id="A0A1Z5K790"/>
<dbReference type="PANTHER" id="PTHR24351">
    <property type="entry name" value="RIBOSOMAL PROTEIN S6 KINASE"/>
    <property type="match status" value="1"/>
</dbReference>
<keyword evidence="12" id="KW-1185">Reference proteome</keyword>
<dbReference type="PROSITE" id="PS50011">
    <property type="entry name" value="PROTEIN_KINASE_DOM"/>
    <property type="match status" value="1"/>
</dbReference>
<dbReference type="SMART" id="SM00133">
    <property type="entry name" value="S_TK_X"/>
    <property type="match status" value="1"/>
</dbReference>
<dbReference type="InterPro" id="IPR008271">
    <property type="entry name" value="Ser/Thr_kinase_AS"/>
</dbReference>
<evidence type="ECO:0000256" key="3">
    <source>
        <dbReference type="ARBA" id="ARBA00022553"/>
    </source>
</evidence>
<keyword evidence="4 11" id="KW-0808">Transferase</keyword>
<dbReference type="InterPro" id="IPR011009">
    <property type="entry name" value="Kinase-like_dom_sf"/>
</dbReference>
<evidence type="ECO:0000256" key="6">
    <source>
        <dbReference type="ARBA" id="ARBA00022777"/>
    </source>
</evidence>
<dbReference type="EMBL" id="BDSP01000177">
    <property type="protein sequence ID" value="GAX22089.1"/>
    <property type="molecule type" value="Genomic_DNA"/>
</dbReference>
<evidence type="ECO:0000256" key="1">
    <source>
        <dbReference type="ARBA" id="ARBA00009903"/>
    </source>
</evidence>
<dbReference type="Gene3D" id="3.30.200.20">
    <property type="entry name" value="Phosphorylase Kinase, domain 1"/>
    <property type="match status" value="1"/>
</dbReference>
<dbReference type="InterPro" id="IPR001683">
    <property type="entry name" value="PX_dom"/>
</dbReference>